<keyword evidence="1" id="KW-0472">Membrane</keyword>
<dbReference type="Proteomes" id="UP000184010">
    <property type="component" value="Unassembled WGS sequence"/>
</dbReference>
<keyword evidence="1" id="KW-1133">Transmembrane helix</keyword>
<evidence type="ECO:0000313" key="3">
    <source>
        <dbReference type="Proteomes" id="UP000184010"/>
    </source>
</evidence>
<gene>
    <name evidence="2" type="ORF">SAMN02745215_02533</name>
</gene>
<feature type="transmembrane region" description="Helical" evidence="1">
    <location>
        <begin position="56"/>
        <end position="78"/>
    </location>
</feature>
<dbReference type="RefSeq" id="WP_072772926.1">
    <property type="nucleotide sequence ID" value="NZ_FRDN01000008.1"/>
</dbReference>
<dbReference type="AlphaFoldDB" id="A0A1M7TV39"/>
<feature type="transmembrane region" description="Helical" evidence="1">
    <location>
        <begin position="12"/>
        <end position="36"/>
    </location>
</feature>
<feature type="transmembrane region" description="Helical" evidence="1">
    <location>
        <begin position="90"/>
        <end position="113"/>
    </location>
</feature>
<evidence type="ECO:0000313" key="2">
    <source>
        <dbReference type="EMBL" id="SHN74587.1"/>
    </source>
</evidence>
<evidence type="ECO:0000256" key="1">
    <source>
        <dbReference type="SAM" id="Phobius"/>
    </source>
</evidence>
<dbReference type="STRING" id="1121395.SAMN02745215_02533"/>
<keyword evidence="3" id="KW-1185">Reference proteome</keyword>
<proteinExistence type="predicted"/>
<sequence>MKIKNNMIMKYLRIFHIITAAIWLGGVVCLSGLAWLCFFHLDERAFLTVAPLIPELYLKVIMPASLLTIVQGLVYGIFTNWGFFKHKWVALKWIAVPLLVACTGIGSIGQIFLTLQKVKSDGFTGGFTDGSMVLLFMAAQVLIMIFMISISVLKPFKKKSAVASS</sequence>
<dbReference type="EMBL" id="FRDN01000008">
    <property type="protein sequence ID" value="SHN74587.1"/>
    <property type="molecule type" value="Genomic_DNA"/>
</dbReference>
<name>A0A1M7TV39_9FIRM</name>
<feature type="transmembrane region" description="Helical" evidence="1">
    <location>
        <begin position="133"/>
        <end position="153"/>
    </location>
</feature>
<keyword evidence="1" id="KW-0812">Transmembrane</keyword>
<evidence type="ECO:0008006" key="4">
    <source>
        <dbReference type="Google" id="ProtNLM"/>
    </source>
</evidence>
<protein>
    <recommendedName>
        <fullName evidence="4">DUF2269 domain-containing protein</fullName>
    </recommendedName>
</protein>
<reference evidence="3" key="1">
    <citation type="submission" date="2016-12" db="EMBL/GenBank/DDBJ databases">
        <authorList>
            <person name="Varghese N."/>
            <person name="Submissions S."/>
        </authorList>
    </citation>
    <scope>NUCLEOTIDE SEQUENCE [LARGE SCALE GENOMIC DNA]</scope>
    <source>
        <strain evidence="3">DSM 11544</strain>
    </source>
</reference>
<organism evidence="2 3">
    <name type="scientific">Desulfitobacterium chlororespirans DSM 11544</name>
    <dbReference type="NCBI Taxonomy" id="1121395"/>
    <lineage>
        <taxon>Bacteria</taxon>
        <taxon>Bacillati</taxon>
        <taxon>Bacillota</taxon>
        <taxon>Clostridia</taxon>
        <taxon>Eubacteriales</taxon>
        <taxon>Desulfitobacteriaceae</taxon>
        <taxon>Desulfitobacterium</taxon>
    </lineage>
</organism>
<accession>A0A1M7TV39</accession>